<accession>A0AAV7WZC4</accession>
<name>A0AAV7WZC4_PLEWA</name>
<evidence type="ECO:0000256" key="1">
    <source>
        <dbReference type="SAM" id="Coils"/>
    </source>
</evidence>
<dbReference type="Proteomes" id="UP001066276">
    <property type="component" value="Chromosome 1_1"/>
</dbReference>
<keyword evidence="1" id="KW-0175">Coiled coil</keyword>
<feature type="coiled-coil region" evidence="1">
    <location>
        <begin position="31"/>
        <end position="79"/>
    </location>
</feature>
<evidence type="ECO:0000313" key="3">
    <source>
        <dbReference type="Proteomes" id="UP001066276"/>
    </source>
</evidence>
<sequence length="87" mass="10130">MAGVVGPPKTLSEVSLVPLHPCGLMQSRASLTELQRKLLDFTVRLQTCEEERQVMRVQMIDLNHELEKREEERLRLMEQNQPVNIFD</sequence>
<comment type="caution">
    <text evidence="2">The sequence shown here is derived from an EMBL/GenBank/DDBJ whole genome shotgun (WGS) entry which is preliminary data.</text>
</comment>
<proteinExistence type="predicted"/>
<organism evidence="2 3">
    <name type="scientific">Pleurodeles waltl</name>
    <name type="common">Iberian ribbed newt</name>
    <dbReference type="NCBI Taxonomy" id="8319"/>
    <lineage>
        <taxon>Eukaryota</taxon>
        <taxon>Metazoa</taxon>
        <taxon>Chordata</taxon>
        <taxon>Craniata</taxon>
        <taxon>Vertebrata</taxon>
        <taxon>Euteleostomi</taxon>
        <taxon>Amphibia</taxon>
        <taxon>Batrachia</taxon>
        <taxon>Caudata</taxon>
        <taxon>Salamandroidea</taxon>
        <taxon>Salamandridae</taxon>
        <taxon>Pleurodelinae</taxon>
        <taxon>Pleurodeles</taxon>
    </lineage>
</organism>
<evidence type="ECO:0000313" key="2">
    <source>
        <dbReference type="EMBL" id="KAJ1218367.1"/>
    </source>
</evidence>
<reference evidence="2" key="1">
    <citation type="journal article" date="2022" name="bioRxiv">
        <title>Sequencing and chromosome-scale assembly of the giantPleurodeles waltlgenome.</title>
        <authorList>
            <person name="Brown T."/>
            <person name="Elewa A."/>
            <person name="Iarovenko S."/>
            <person name="Subramanian E."/>
            <person name="Araus A.J."/>
            <person name="Petzold A."/>
            <person name="Susuki M."/>
            <person name="Suzuki K.-i.T."/>
            <person name="Hayashi T."/>
            <person name="Toyoda A."/>
            <person name="Oliveira C."/>
            <person name="Osipova E."/>
            <person name="Leigh N.D."/>
            <person name="Simon A."/>
            <person name="Yun M.H."/>
        </authorList>
    </citation>
    <scope>NUCLEOTIDE SEQUENCE</scope>
    <source>
        <strain evidence="2">20211129_DDA</strain>
        <tissue evidence="2">Liver</tissue>
    </source>
</reference>
<protein>
    <submittedName>
        <fullName evidence="2">Uncharacterized protein</fullName>
    </submittedName>
</protein>
<gene>
    <name evidence="2" type="ORF">NDU88_005947</name>
</gene>
<dbReference type="EMBL" id="JANPWB010000001">
    <property type="protein sequence ID" value="KAJ1218367.1"/>
    <property type="molecule type" value="Genomic_DNA"/>
</dbReference>
<keyword evidence="3" id="KW-1185">Reference proteome</keyword>
<dbReference type="AlphaFoldDB" id="A0AAV7WZC4"/>